<dbReference type="Pfam" id="PF12784">
    <property type="entry name" value="PDDEXK_2"/>
    <property type="match status" value="1"/>
</dbReference>
<accession>A0A415UDL2</accession>
<gene>
    <name evidence="1" type="ORF">DWZ29_03405</name>
</gene>
<comment type="caution">
    <text evidence="1">The sequence shown here is derived from an EMBL/GenBank/DDBJ whole genome shotgun (WGS) entry which is preliminary data.</text>
</comment>
<sequence length="251" mass="29172">MKMRYMESIYNDVIKGRFIRPFLFGSRKNILSVEANIDEKEGCIYLHFDVELQNDYRPGYPIPKRSIYYAAREISEQLGILTEITDYSSVEKVYCIWICNNKKMPKKLQNTVSEYYIAKRDLIGHVEEPKEDYDLIDIIMIRRGDESSDEQILDYLNNLMKADLSGIRTYSNIEWSEELEKEGDYMLGFADSLLRQARAESEAQGEARGKAEGKTEEMQANIRSMQKNGLSAETIAQYLNKSIDVVRSFML</sequence>
<dbReference type="AlphaFoldDB" id="A0A415UDL2"/>
<dbReference type="Proteomes" id="UP000283700">
    <property type="component" value="Unassembled WGS sequence"/>
</dbReference>
<proteinExistence type="predicted"/>
<organism evidence="1 2">
    <name type="scientific">Anaerobutyricum hallii</name>
    <dbReference type="NCBI Taxonomy" id="39488"/>
    <lineage>
        <taxon>Bacteria</taxon>
        <taxon>Bacillati</taxon>
        <taxon>Bacillota</taxon>
        <taxon>Clostridia</taxon>
        <taxon>Lachnospirales</taxon>
        <taxon>Lachnospiraceae</taxon>
        <taxon>Anaerobutyricum</taxon>
    </lineage>
</organism>
<evidence type="ECO:0000313" key="1">
    <source>
        <dbReference type="EMBL" id="RHN16164.1"/>
    </source>
</evidence>
<name>A0A415UDL2_9FIRM</name>
<evidence type="ECO:0008006" key="3">
    <source>
        <dbReference type="Google" id="ProtNLM"/>
    </source>
</evidence>
<evidence type="ECO:0000313" key="2">
    <source>
        <dbReference type="Proteomes" id="UP000283700"/>
    </source>
</evidence>
<reference evidence="1 2" key="1">
    <citation type="submission" date="2018-08" db="EMBL/GenBank/DDBJ databases">
        <title>A genome reference for cultivated species of the human gut microbiota.</title>
        <authorList>
            <person name="Zou Y."/>
            <person name="Xue W."/>
            <person name="Luo G."/>
        </authorList>
    </citation>
    <scope>NUCLEOTIDE SEQUENCE [LARGE SCALE GENOMIC DNA]</scope>
    <source>
        <strain evidence="1 2">AF31-17AC</strain>
    </source>
</reference>
<dbReference type="EMBL" id="QRQO01000006">
    <property type="protein sequence ID" value="RHN16164.1"/>
    <property type="molecule type" value="Genomic_DNA"/>
</dbReference>
<protein>
    <recommendedName>
        <fullName evidence="3">Rpn family recombination-promoting nuclease/putative transposase</fullName>
    </recommendedName>
</protein>